<evidence type="ECO:0000259" key="3">
    <source>
        <dbReference type="Pfam" id="PF00534"/>
    </source>
</evidence>
<comment type="caution">
    <text evidence="5">The sequence shown here is derived from an EMBL/GenBank/DDBJ whole genome shotgun (WGS) entry which is preliminary data.</text>
</comment>
<keyword evidence="1" id="KW-0328">Glycosyltransferase</keyword>
<protein>
    <submittedName>
        <fullName evidence="5">Glycosyltransferase family 4 protein</fullName>
    </submittedName>
</protein>
<proteinExistence type="predicted"/>
<evidence type="ECO:0000313" key="5">
    <source>
        <dbReference type="EMBL" id="GAA3192425.1"/>
    </source>
</evidence>
<dbReference type="CDD" id="cd03801">
    <property type="entry name" value="GT4_PimA-like"/>
    <property type="match status" value="1"/>
</dbReference>
<dbReference type="InterPro" id="IPR001296">
    <property type="entry name" value="Glyco_trans_1"/>
</dbReference>
<dbReference type="Gene3D" id="3.40.50.2000">
    <property type="entry name" value="Glycogen Phosphorylase B"/>
    <property type="match status" value="2"/>
</dbReference>
<reference evidence="6" key="1">
    <citation type="journal article" date="2019" name="Int. J. Syst. Evol. Microbiol.">
        <title>The Global Catalogue of Microorganisms (GCM) 10K type strain sequencing project: providing services to taxonomists for standard genome sequencing and annotation.</title>
        <authorList>
            <consortium name="The Broad Institute Genomics Platform"/>
            <consortium name="The Broad Institute Genome Sequencing Center for Infectious Disease"/>
            <person name="Wu L."/>
            <person name="Ma J."/>
        </authorList>
    </citation>
    <scope>NUCLEOTIDE SEQUENCE [LARGE SCALE GENOMIC DNA]</scope>
    <source>
        <strain evidence="6">JCM 9377</strain>
    </source>
</reference>
<accession>A0ABP6PVS0</accession>
<dbReference type="SUPFAM" id="SSF53756">
    <property type="entry name" value="UDP-Glycosyltransferase/glycogen phosphorylase"/>
    <property type="match status" value="1"/>
</dbReference>
<dbReference type="RefSeq" id="WP_344821115.1">
    <property type="nucleotide sequence ID" value="NZ_BAAAUV010000001.1"/>
</dbReference>
<evidence type="ECO:0000259" key="4">
    <source>
        <dbReference type="Pfam" id="PF13439"/>
    </source>
</evidence>
<gene>
    <name evidence="5" type="ORF">GCM10010468_01230</name>
</gene>
<evidence type="ECO:0000256" key="1">
    <source>
        <dbReference type="ARBA" id="ARBA00022676"/>
    </source>
</evidence>
<dbReference type="Pfam" id="PF00534">
    <property type="entry name" value="Glycos_transf_1"/>
    <property type="match status" value="1"/>
</dbReference>
<evidence type="ECO:0000256" key="2">
    <source>
        <dbReference type="ARBA" id="ARBA00022679"/>
    </source>
</evidence>
<sequence>MKIAHVTDFYLPRLGGIEMQVRDLAIRQARAGHTVEVITSSPRPKGQRVSGGEELRVHRLTEKSIFPAALNPAGLRPGRDLLRKGGYDVVHVQAAPFSPLAFSAVALASDAGLPTVLTLHSLISYLETPFRLLDGLVDWSSQPVTWTAVSDVAAEPLHRLVAPAPVHILPNGIDPTRWRVEPLPRDAEEVVVVAVMRLARRKRPLHLLRTLREARAALKPSVRMKVVVVGEGPERPRMERYMRRHGMTGWVSLPGRLPRQEIRTLFRRADVFVAPATLESFGIAALEARCAGIPVVARAEGGVGGFVDDGLGGILASSDTAMAEAITLLAADPGLRTSMAAHNRAVQPPMDWPAVLERTHRIYEIAAGRPSHVISKAVR</sequence>
<feature type="domain" description="Glycosyltransferase subfamily 4-like N-terminal" evidence="4">
    <location>
        <begin position="15"/>
        <end position="177"/>
    </location>
</feature>
<dbReference type="Pfam" id="PF13439">
    <property type="entry name" value="Glyco_transf_4"/>
    <property type="match status" value="1"/>
</dbReference>
<dbReference type="InterPro" id="IPR028098">
    <property type="entry name" value="Glyco_trans_4-like_N"/>
</dbReference>
<evidence type="ECO:0000313" key="6">
    <source>
        <dbReference type="Proteomes" id="UP001501237"/>
    </source>
</evidence>
<dbReference type="Proteomes" id="UP001501237">
    <property type="component" value="Unassembled WGS sequence"/>
</dbReference>
<feature type="domain" description="Glycosyl transferase family 1" evidence="3">
    <location>
        <begin position="184"/>
        <end position="343"/>
    </location>
</feature>
<dbReference type="PANTHER" id="PTHR45871:SF1">
    <property type="entry name" value="PHOSPHATIDYLINOSITOL N-ACETYLGLUCOSAMINYLTRANSFERASE SUBUNIT A"/>
    <property type="match status" value="1"/>
</dbReference>
<keyword evidence="6" id="KW-1185">Reference proteome</keyword>
<dbReference type="EMBL" id="BAAAUV010000001">
    <property type="protein sequence ID" value="GAA3192425.1"/>
    <property type="molecule type" value="Genomic_DNA"/>
</dbReference>
<keyword evidence="2" id="KW-0808">Transferase</keyword>
<name>A0ABP6PVS0_9ACTN</name>
<organism evidence="5 6">
    <name type="scientific">Actinocorallia longicatena</name>
    <dbReference type="NCBI Taxonomy" id="111803"/>
    <lineage>
        <taxon>Bacteria</taxon>
        <taxon>Bacillati</taxon>
        <taxon>Actinomycetota</taxon>
        <taxon>Actinomycetes</taxon>
        <taxon>Streptosporangiales</taxon>
        <taxon>Thermomonosporaceae</taxon>
        <taxon>Actinocorallia</taxon>
    </lineage>
</organism>
<dbReference type="PANTHER" id="PTHR45871">
    <property type="entry name" value="N-ACETYLGLUCOSAMINYL-PHOSPHATIDYLINOSITOL BIOSYNTHETIC PROTEIN"/>
    <property type="match status" value="1"/>
</dbReference>